<protein>
    <recommendedName>
        <fullName evidence="3">DUF2732 family protein</fullName>
    </recommendedName>
</protein>
<evidence type="ECO:0000313" key="1">
    <source>
        <dbReference type="EMBL" id="GAA5113452.1"/>
    </source>
</evidence>
<reference evidence="2" key="1">
    <citation type="journal article" date="2019" name="Int. J. Syst. Evol. Microbiol.">
        <title>The Global Catalogue of Microorganisms (GCM) 10K type strain sequencing project: providing services to taxonomists for standard genome sequencing and annotation.</title>
        <authorList>
            <consortium name="The Broad Institute Genomics Platform"/>
            <consortium name="The Broad Institute Genome Sequencing Center for Infectious Disease"/>
            <person name="Wu L."/>
            <person name="Ma J."/>
        </authorList>
    </citation>
    <scope>NUCLEOTIDE SEQUENCE [LARGE SCALE GENOMIC DNA]</scope>
    <source>
        <strain evidence="2">JCM 18050</strain>
    </source>
</reference>
<dbReference type="RefSeq" id="WP_345492107.1">
    <property type="nucleotide sequence ID" value="NZ_BAABHY010000006.1"/>
</dbReference>
<organism evidence="1 2">
    <name type="scientific">Orbus sasakiae</name>
    <dbReference type="NCBI Taxonomy" id="1078475"/>
    <lineage>
        <taxon>Bacteria</taxon>
        <taxon>Pseudomonadati</taxon>
        <taxon>Pseudomonadota</taxon>
        <taxon>Gammaproteobacteria</taxon>
        <taxon>Orbales</taxon>
        <taxon>Orbaceae</taxon>
        <taxon>Orbus</taxon>
    </lineage>
</organism>
<name>A0ABP9NAT1_9GAMM</name>
<comment type="caution">
    <text evidence="1">The sequence shown here is derived from an EMBL/GenBank/DDBJ whole genome shotgun (WGS) entry which is preliminary data.</text>
</comment>
<dbReference type="Proteomes" id="UP001500171">
    <property type="component" value="Unassembled WGS sequence"/>
</dbReference>
<dbReference type="EMBL" id="BAABHY010000006">
    <property type="protein sequence ID" value="GAA5113452.1"/>
    <property type="molecule type" value="Genomic_DNA"/>
</dbReference>
<gene>
    <name evidence="1" type="ORF">GCM10023211_21620</name>
</gene>
<dbReference type="InterPro" id="IPR020126">
    <property type="entry name" value="DUF2732"/>
</dbReference>
<evidence type="ECO:0000313" key="2">
    <source>
        <dbReference type="Proteomes" id="UP001500171"/>
    </source>
</evidence>
<sequence>MSNNPMTSLNGFEGDALLMALNQAKTETKQGLCDVFSARLERLAGHIRINFLSPHEAAELLEQEATKMQNEKHEAHA</sequence>
<evidence type="ECO:0008006" key="3">
    <source>
        <dbReference type="Google" id="ProtNLM"/>
    </source>
</evidence>
<accession>A0ABP9NAT1</accession>
<dbReference type="Pfam" id="PF10809">
    <property type="entry name" value="DUF2732"/>
    <property type="match status" value="1"/>
</dbReference>
<keyword evidence="2" id="KW-1185">Reference proteome</keyword>
<proteinExistence type="predicted"/>